<sequence length="516" mass="56606">MPDSSNQIAPRVRWGLMDAALSALAPRTAAKRYAARVAISNLRRDYDAAGRGRGTAGWKTGATAADAEIAADGPLLRHRMRDLVRNNPMAAQAVQVLVNNIVGTGIRPRAATGDASLNRQVDALWKRWAAGCDQHGHTDFHGILGLAVREMIEGGDVFAIRRNVRAANVRDVPLRIELREADHLDAGRFDSLADGARISQGIEYDRNGRRTGYWMFADHPGDTAPVFSRRLESARLPADRVAHLFERQRVQSRGVPWGTPAMRAIRDVDDWQQAELVRKRTEACLVGIVFGADEDQQSIAPVVEDAAGNRIEQFEPGLIAYARGGKDIKFNQPASTAGVYEWHRVQLHIIAAGFRVPYALMTGDLSQTSFSSSRVGLNEFRRMVEQLQWQTIIPMFCAPIWRWFVDAAVMAGLLPEGTEIPAEWGPPKFESVNPLQDAQADLLEVRAGFSTLPQQIARRGYDPDEVLAEWAGFATKSDAAGLVFDSDPRKVTKGGLVQTADPATATSSPTGAEEQD</sequence>
<protein>
    <submittedName>
        <fullName evidence="2">Phage portal protein</fullName>
    </submittedName>
</protein>
<dbReference type="EMBL" id="VOPL01000009">
    <property type="protein sequence ID" value="TXB65707.1"/>
    <property type="molecule type" value="Genomic_DNA"/>
</dbReference>
<feature type="compositionally biased region" description="Low complexity" evidence="1">
    <location>
        <begin position="499"/>
        <end position="516"/>
    </location>
</feature>
<dbReference type="OrthoDB" id="9770450at2"/>
<comment type="caution">
    <text evidence="2">The sequence shown here is derived from an EMBL/GenBank/DDBJ whole genome shotgun (WGS) entry which is preliminary data.</text>
</comment>
<gene>
    <name evidence="2" type="ORF">FQV27_16800</name>
</gene>
<dbReference type="Pfam" id="PF05136">
    <property type="entry name" value="Phage_portal_2"/>
    <property type="match status" value="1"/>
</dbReference>
<dbReference type="Proteomes" id="UP000321562">
    <property type="component" value="Unassembled WGS sequence"/>
</dbReference>
<feature type="region of interest" description="Disordered" evidence="1">
    <location>
        <begin position="493"/>
        <end position="516"/>
    </location>
</feature>
<proteinExistence type="predicted"/>
<name>A0A5C6RUH0_9RHOB</name>
<accession>A0A5C6RUH0</accession>
<reference evidence="2 3" key="1">
    <citation type="submission" date="2019-08" db="EMBL/GenBank/DDBJ databases">
        <authorList>
            <person name="Ye J."/>
        </authorList>
    </citation>
    <scope>NUCLEOTIDE SEQUENCE [LARGE SCALE GENOMIC DNA]</scope>
    <source>
        <strain evidence="2 3">TK008</strain>
    </source>
</reference>
<organism evidence="2 3">
    <name type="scientific">Paracoccus aurantiacus</name>
    <dbReference type="NCBI Taxonomy" id="2599412"/>
    <lineage>
        <taxon>Bacteria</taxon>
        <taxon>Pseudomonadati</taxon>
        <taxon>Pseudomonadota</taxon>
        <taxon>Alphaproteobacteria</taxon>
        <taxon>Rhodobacterales</taxon>
        <taxon>Paracoccaceae</taxon>
        <taxon>Paracoccus</taxon>
    </lineage>
</organism>
<dbReference type="RefSeq" id="WP_147100807.1">
    <property type="nucleotide sequence ID" value="NZ_JBHUFH010000037.1"/>
</dbReference>
<dbReference type="NCBIfam" id="TIGR01539">
    <property type="entry name" value="portal_lambda"/>
    <property type="match status" value="1"/>
</dbReference>
<dbReference type="GO" id="GO:0005198">
    <property type="term" value="F:structural molecule activity"/>
    <property type="evidence" value="ECO:0007669"/>
    <property type="project" value="InterPro"/>
</dbReference>
<evidence type="ECO:0000313" key="3">
    <source>
        <dbReference type="Proteomes" id="UP000321562"/>
    </source>
</evidence>
<evidence type="ECO:0000256" key="1">
    <source>
        <dbReference type="SAM" id="MobiDB-lite"/>
    </source>
</evidence>
<dbReference type="InterPro" id="IPR006429">
    <property type="entry name" value="Phage_lambda_portal"/>
</dbReference>
<dbReference type="AlphaFoldDB" id="A0A5C6RUH0"/>
<dbReference type="GO" id="GO:0019068">
    <property type="term" value="P:virion assembly"/>
    <property type="evidence" value="ECO:0007669"/>
    <property type="project" value="InterPro"/>
</dbReference>
<keyword evidence="3" id="KW-1185">Reference proteome</keyword>
<evidence type="ECO:0000313" key="2">
    <source>
        <dbReference type="EMBL" id="TXB65707.1"/>
    </source>
</evidence>